<feature type="transmembrane region" description="Helical" evidence="3">
    <location>
        <begin position="51"/>
        <end position="76"/>
    </location>
</feature>
<comment type="subcellular location">
    <subcellularLocation>
        <location evidence="1">Cell membrane</location>
        <topology evidence="1">Multi-pass membrane protein</topology>
    </subcellularLocation>
</comment>
<evidence type="ECO:0000313" key="4">
    <source>
        <dbReference type="EMBL" id="MBP1993514.1"/>
    </source>
</evidence>
<proteinExistence type="predicted"/>
<dbReference type="CDD" id="cd06174">
    <property type="entry name" value="MFS"/>
    <property type="match status" value="1"/>
</dbReference>
<feature type="transmembrane region" description="Helical" evidence="3">
    <location>
        <begin position="318"/>
        <end position="335"/>
    </location>
</feature>
<dbReference type="PANTHER" id="PTHR23526">
    <property type="entry name" value="INTEGRAL MEMBRANE TRANSPORT PROTEIN-RELATED"/>
    <property type="match status" value="1"/>
</dbReference>
<feature type="transmembrane region" description="Helical" evidence="3">
    <location>
        <begin position="412"/>
        <end position="431"/>
    </location>
</feature>
<protein>
    <submittedName>
        <fullName evidence="4">YQGE family putative transporter</fullName>
    </submittedName>
</protein>
<feature type="transmembrane region" description="Helical" evidence="3">
    <location>
        <begin position="140"/>
        <end position="166"/>
    </location>
</feature>
<keyword evidence="5" id="KW-1185">Reference proteome</keyword>
<feature type="compositionally biased region" description="Basic and acidic residues" evidence="2">
    <location>
        <begin position="28"/>
        <end position="42"/>
    </location>
</feature>
<feature type="transmembrane region" description="Helical" evidence="3">
    <location>
        <begin position="178"/>
        <end position="203"/>
    </location>
</feature>
<dbReference type="RefSeq" id="WP_209975403.1">
    <property type="nucleotide sequence ID" value="NZ_JAGGLB010000019.1"/>
</dbReference>
<dbReference type="EMBL" id="JAGGLB010000019">
    <property type="protein sequence ID" value="MBP1993514.1"/>
    <property type="molecule type" value="Genomic_DNA"/>
</dbReference>
<dbReference type="PANTHER" id="PTHR23526:SF2">
    <property type="entry name" value="MAJOR FACILITATOR SUPERFAMILY (MFS) PROFILE DOMAIN-CONTAINING PROTEIN"/>
    <property type="match status" value="1"/>
</dbReference>
<feature type="transmembrane region" description="Helical" evidence="3">
    <location>
        <begin position="387"/>
        <end position="406"/>
    </location>
</feature>
<feature type="transmembrane region" description="Helical" evidence="3">
    <location>
        <begin position="209"/>
        <end position="228"/>
    </location>
</feature>
<evidence type="ECO:0000256" key="3">
    <source>
        <dbReference type="SAM" id="Phobius"/>
    </source>
</evidence>
<keyword evidence="3" id="KW-0812">Transmembrane</keyword>
<sequence length="463" mass="51028">MQHDHTQHRVHPRWKGKTADGGYFEGRGSSEGKGNKASTDKGKPKLHAQAVLLLVVSGLFGVANALSGTFVGVYLWKAKSDLALLGWFALATNIAVAVTFWLAGKWVKEYNKMNCLRLGVLLSASFYMLVLWLGKHAVDYVIWLGIVQGIASGFFWLAFNVVYFEVTDPDNRDRFNGWSGLLGSGAGIVAPWISGILIVRMAGANGYRLIFSISLGIFLLGILVSFFLKKRKVAGSYEWLLPWRCVKQEGTPWRSVSAALVAQGFREGVFGFMIGLMVYITTASEARLGSFVLITSAVSLFSFWLTGKYMKPAYRSRAMLIGSLAMTALILPFFWKVNFVTLLIFGIGISLFIPLFSIPILSAVFDLIGGNARSASQREEYIVLRELALNIGRILSVLLFIAVVSWSTTPLIINSLLLLVGSSMIISWWFMRKQLAANLQQGPLDKPTIPATISGNDCGEKRE</sequence>
<feature type="region of interest" description="Disordered" evidence="2">
    <location>
        <begin position="1"/>
        <end position="42"/>
    </location>
</feature>
<gene>
    <name evidence="4" type="ORF">J2Z66_005136</name>
</gene>
<feature type="transmembrane region" description="Helical" evidence="3">
    <location>
        <begin position="341"/>
        <end position="367"/>
    </location>
</feature>
<dbReference type="InterPro" id="IPR052528">
    <property type="entry name" value="Sugar_transport-like"/>
</dbReference>
<dbReference type="InterPro" id="IPR036259">
    <property type="entry name" value="MFS_trans_sf"/>
</dbReference>
<name>A0ABS4J103_9BACL</name>
<dbReference type="SUPFAM" id="SSF103473">
    <property type="entry name" value="MFS general substrate transporter"/>
    <property type="match status" value="1"/>
</dbReference>
<organism evidence="4 5">
    <name type="scientific">Paenibacillus eucommiae</name>
    <dbReference type="NCBI Taxonomy" id="1355755"/>
    <lineage>
        <taxon>Bacteria</taxon>
        <taxon>Bacillati</taxon>
        <taxon>Bacillota</taxon>
        <taxon>Bacilli</taxon>
        <taxon>Bacillales</taxon>
        <taxon>Paenibacillaceae</taxon>
        <taxon>Paenibacillus</taxon>
    </lineage>
</organism>
<reference evidence="4 5" key="1">
    <citation type="submission" date="2021-03" db="EMBL/GenBank/DDBJ databases">
        <title>Genomic Encyclopedia of Type Strains, Phase IV (KMG-IV): sequencing the most valuable type-strain genomes for metagenomic binning, comparative biology and taxonomic classification.</title>
        <authorList>
            <person name="Goeker M."/>
        </authorList>
    </citation>
    <scope>NUCLEOTIDE SEQUENCE [LARGE SCALE GENOMIC DNA]</scope>
    <source>
        <strain evidence="4 5">DSM 26048</strain>
    </source>
</reference>
<evidence type="ECO:0000256" key="1">
    <source>
        <dbReference type="ARBA" id="ARBA00004651"/>
    </source>
</evidence>
<dbReference type="Gene3D" id="1.20.1250.20">
    <property type="entry name" value="MFS general substrate transporter like domains"/>
    <property type="match status" value="1"/>
</dbReference>
<evidence type="ECO:0000256" key="2">
    <source>
        <dbReference type="SAM" id="MobiDB-lite"/>
    </source>
</evidence>
<comment type="caution">
    <text evidence="4">The sequence shown here is derived from an EMBL/GenBank/DDBJ whole genome shotgun (WGS) entry which is preliminary data.</text>
</comment>
<keyword evidence="3" id="KW-0472">Membrane</keyword>
<dbReference type="Proteomes" id="UP001519287">
    <property type="component" value="Unassembled WGS sequence"/>
</dbReference>
<feature type="transmembrane region" description="Helical" evidence="3">
    <location>
        <begin position="82"/>
        <end position="103"/>
    </location>
</feature>
<keyword evidence="3" id="KW-1133">Transmembrane helix</keyword>
<dbReference type="Pfam" id="PF07690">
    <property type="entry name" value="MFS_1"/>
    <property type="match status" value="1"/>
</dbReference>
<feature type="transmembrane region" description="Helical" evidence="3">
    <location>
        <begin position="288"/>
        <end position="306"/>
    </location>
</feature>
<dbReference type="InterPro" id="IPR011701">
    <property type="entry name" value="MFS"/>
</dbReference>
<accession>A0ABS4J103</accession>
<evidence type="ECO:0000313" key="5">
    <source>
        <dbReference type="Proteomes" id="UP001519287"/>
    </source>
</evidence>
<feature type="transmembrane region" description="Helical" evidence="3">
    <location>
        <begin position="264"/>
        <end position="282"/>
    </location>
</feature>
<feature type="transmembrane region" description="Helical" evidence="3">
    <location>
        <begin position="115"/>
        <end position="134"/>
    </location>
</feature>